<dbReference type="AlphaFoldDB" id="A0A9D9EIR1"/>
<dbReference type="CDD" id="cd06127">
    <property type="entry name" value="DEDDh"/>
    <property type="match status" value="1"/>
</dbReference>
<dbReference type="PANTHER" id="PTHR30231:SF41">
    <property type="entry name" value="DNA POLYMERASE III SUBUNIT EPSILON"/>
    <property type="match status" value="1"/>
</dbReference>
<dbReference type="GO" id="GO:0005829">
    <property type="term" value="C:cytosol"/>
    <property type="evidence" value="ECO:0007669"/>
    <property type="project" value="TreeGrafter"/>
</dbReference>
<dbReference type="GO" id="GO:0045004">
    <property type="term" value="P:DNA replication proofreading"/>
    <property type="evidence" value="ECO:0007669"/>
    <property type="project" value="TreeGrafter"/>
</dbReference>
<dbReference type="EMBL" id="JADIMR010000082">
    <property type="protein sequence ID" value="MBO8447170.1"/>
    <property type="molecule type" value="Genomic_DNA"/>
</dbReference>
<feature type="domain" description="Exonuclease" evidence="1">
    <location>
        <begin position="8"/>
        <end position="174"/>
    </location>
</feature>
<name>A0A9D9EIR1_9BACT</name>
<reference evidence="2" key="1">
    <citation type="submission" date="2020-10" db="EMBL/GenBank/DDBJ databases">
        <authorList>
            <person name="Gilroy R."/>
        </authorList>
    </citation>
    <scope>NUCLEOTIDE SEQUENCE</scope>
    <source>
        <strain evidence="2">D3-1215</strain>
    </source>
</reference>
<dbReference type="Pfam" id="PF00929">
    <property type="entry name" value="RNase_T"/>
    <property type="match status" value="1"/>
</dbReference>
<accession>A0A9D9EIR1</accession>
<dbReference type="Proteomes" id="UP000823637">
    <property type="component" value="Unassembled WGS sequence"/>
</dbReference>
<keyword evidence="2" id="KW-0378">Hydrolase</keyword>
<reference evidence="2" key="2">
    <citation type="journal article" date="2021" name="PeerJ">
        <title>Extensive microbial diversity within the chicken gut microbiome revealed by metagenomics and culture.</title>
        <authorList>
            <person name="Gilroy R."/>
            <person name="Ravi A."/>
            <person name="Getino M."/>
            <person name="Pursley I."/>
            <person name="Horton D.L."/>
            <person name="Alikhan N.F."/>
            <person name="Baker D."/>
            <person name="Gharbi K."/>
            <person name="Hall N."/>
            <person name="Watson M."/>
            <person name="Adriaenssens E.M."/>
            <person name="Foster-Nyarko E."/>
            <person name="Jarju S."/>
            <person name="Secka A."/>
            <person name="Antonio M."/>
            <person name="Oren A."/>
            <person name="Chaudhuri R.R."/>
            <person name="La Ragione R."/>
            <person name="Hildebrand F."/>
            <person name="Pallen M.J."/>
        </authorList>
    </citation>
    <scope>NUCLEOTIDE SEQUENCE</scope>
    <source>
        <strain evidence="2">D3-1215</strain>
    </source>
</reference>
<evidence type="ECO:0000259" key="1">
    <source>
        <dbReference type="SMART" id="SM00479"/>
    </source>
</evidence>
<dbReference type="PANTHER" id="PTHR30231">
    <property type="entry name" value="DNA POLYMERASE III SUBUNIT EPSILON"/>
    <property type="match status" value="1"/>
</dbReference>
<dbReference type="SUPFAM" id="SSF53098">
    <property type="entry name" value="Ribonuclease H-like"/>
    <property type="match status" value="1"/>
</dbReference>
<organism evidence="2 3">
    <name type="scientific">Candidatus Enterocola intestinipullorum</name>
    <dbReference type="NCBI Taxonomy" id="2840783"/>
    <lineage>
        <taxon>Bacteria</taxon>
        <taxon>Pseudomonadati</taxon>
        <taxon>Bacteroidota</taxon>
        <taxon>Bacteroidia</taxon>
        <taxon>Bacteroidales</taxon>
        <taxon>Candidatus Enterocola</taxon>
    </lineage>
</organism>
<feature type="non-terminal residue" evidence="2">
    <location>
        <position position="207"/>
    </location>
</feature>
<proteinExistence type="predicted"/>
<sequence>MELKLTNPIIFFDLESTGLDIAKDRIVEISLLKVFPDGTEKIKTLRINPGVKMPADAFAIHHISDEDVKDCPKFADVAKELAKDFEGCDLAGYNSSYYDLPLLVEEFLRAGVDVDFSKSKMVDVQAVFHKMEPRNLSAAYKFYCNKELNGAHGAEADTVATYEVLKAQLDKYPDLKNDVNALAKFTANPKHGVDFAGRIVMNSNGQE</sequence>
<evidence type="ECO:0000313" key="2">
    <source>
        <dbReference type="EMBL" id="MBO8447170.1"/>
    </source>
</evidence>
<gene>
    <name evidence="2" type="ORF">IAC32_05445</name>
</gene>
<evidence type="ECO:0000313" key="3">
    <source>
        <dbReference type="Proteomes" id="UP000823637"/>
    </source>
</evidence>
<dbReference type="SMART" id="SM00479">
    <property type="entry name" value="EXOIII"/>
    <property type="match status" value="1"/>
</dbReference>
<dbReference type="GO" id="GO:0008408">
    <property type="term" value="F:3'-5' exonuclease activity"/>
    <property type="evidence" value="ECO:0007669"/>
    <property type="project" value="TreeGrafter"/>
</dbReference>
<dbReference type="GO" id="GO:0003676">
    <property type="term" value="F:nucleic acid binding"/>
    <property type="evidence" value="ECO:0007669"/>
    <property type="project" value="InterPro"/>
</dbReference>
<dbReference type="Gene3D" id="3.30.420.10">
    <property type="entry name" value="Ribonuclease H-like superfamily/Ribonuclease H"/>
    <property type="match status" value="1"/>
</dbReference>
<dbReference type="InterPro" id="IPR036397">
    <property type="entry name" value="RNaseH_sf"/>
</dbReference>
<keyword evidence="2" id="KW-0540">Nuclease</keyword>
<dbReference type="InterPro" id="IPR013520">
    <property type="entry name" value="Ribonucl_H"/>
</dbReference>
<keyword evidence="2" id="KW-0269">Exonuclease</keyword>
<protein>
    <submittedName>
        <fullName evidence="2">3'-5' exonuclease</fullName>
    </submittedName>
</protein>
<dbReference type="InterPro" id="IPR012337">
    <property type="entry name" value="RNaseH-like_sf"/>
</dbReference>
<comment type="caution">
    <text evidence="2">The sequence shown here is derived from an EMBL/GenBank/DDBJ whole genome shotgun (WGS) entry which is preliminary data.</text>
</comment>